<dbReference type="SUPFAM" id="SSF56935">
    <property type="entry name" value="Porins"/>
    <property type="match status" value="1"/>
</dbReference>
<reference evidence="19 20" key="1">
    <citation type="submission" date="2019-02" db="EMBL/GenBank/DDBJ databases">
        <title>Emended description of the genus Rhodopseudomonas and description of Rhodopseudomonas albus sp. nov., a non-phototrophic, heavy-metal-tolerant bacterium isolated from garden soil.</title>
        <authorList>
            <person name="Bao Z."/>
            <person name="Cao W.W."/>
            <person name="Sato Y."/>
            <person name="Nishizawa T."/>
            <person name="Zhao J."/>
            <person name="Guo Y."/>
            <person name="Ohta H."/>
        </authorList>
    </citation>
    <scope>NUCLEOTIDE SEQUENCE [LARGE SCALE GENOMIC DNA]</scope>
    <source>
        <strain evidence="19 20">SK50-23</strain>
    </source>
</reference>
<protein>
    <submittedName>
        <fullName evidence="19">TonB-dependent siderophore receptor</fullName>
    </submittedName>
</protein>
<feature type="compositionally biased region" description="Low complexity" evidence="16">
    <location>
        <begin position="50"/>
        <end position="83"/>
    </location>
</feature>
<dbReference type="Proteomes" id="UP000682843">
    <property type="component" value="Chromosome"/>
</dbReference>
<keyword evidence="7" id="KW-0732">Signal</keyword>
<evidence type="ECO:0000256" key="1">
    <source>
        <dbReference type="ARBA" id="ARBA00004571"/>
    </source>
</evidence>
<evidence type="ECO:0000256" key="15">
    <source>
        <dbReference type="RuleBase" id="RU003357"/>
    </source>
</evidence>
<evidence type="ECO:0000256" key="10">
    <source>
        <dbReference type="ARBA" id="ARBA00023077"/>
    </source>
</evidence>
<comment type="subcellular location">
    <subcellularLocation>
        <location evidence="1 14">Cell outer membrane</location>
        <topology evidence="1 14">Multi-pass membrane protein</topology>
    </subcellularLocation>
</comment>
<dbReference type="InterPro" id="IPR039426">
    <property type="entry name" value="TonB-dep_rcpt-like"/>
</dbReference>
<evidence type="ECO:0000256" key="9">
    <source>
        <dbReference type="ARBA" id="ARBA00023065"/>
    </source>
</evidence>
<feature type="domain" description="TonB-dependent receptor plug" evidence="18">
    <location>
        <begin position="104"/>
        <end position="210"/>
    </location>
</feature>
<dbReference type="Gene3D" id="2.40.170.20">
    <property type="entry name" value="TonB-dependent receptor, beta-barrel domain"/>
    <property type="match status" value="1"/>
</dbReference>
<dbReference type="PANTHER" id="PTHR32552">
    <property type="entry name" value="FERRICHROME IRON RECEPTOR-RELATED"/>
    <property type="match status" value="1"/>
</dbReference>
<evidence type="ECO:0000256" key="12">
    <source>
        <dbReference type="ARBA" id="ARBA00023170"/>
    </source>
</evidence>
<evidence type="ECO:0000256" key="14">
    <source>
        <dbReference type="PROSITE-ProRule" id="PRU01360"/>
    </source>
</evidence>
<evidence type="ECO:0000256" key="4">
    <source>
        <dbReference type="ARBA" id="ARBA00022452"/>
    </source>
</evidence>
<dbReference type="PANTHER" id="PTHR32552:SF68">
    <property type="entry name" value="FERRICHROME OUTER MEMBRANE TRANSPORTER_PHAGE RECEPTOR"/>
    <property type="match status" value="1"/>
</dbReference>
<feature type="domain" description="TonB-dependent receptor-like beta-barrel" evidence="17">
    <location>
        <begin position="286"/>
        <end position="724"/>
    </location>
</feature>
<dbReference type="PROSITE" id="PS52016">
    <property type="entry name" value="TONB_DEPENDENT_REC_3"/>
    <property type="match status" value="1"/>
</dbReference>
<evidence type="ECO:0000313" key="19">
    <source>
        <dbReference type="EMBL" id="QUS41627.1"/>
    </source>
</evidence>
<accession>A0ABX8ADM0</accession>
<organism evidence="19 20">
    <name type="scientific">Tardiphaga alba</name>
    <dbReference type="NCBI Taxonomy" id="340268"/>
    <lineage>
        <taxon>Bacteria</taxon>
        <taxon>Pseudomonadati</taxon>
        <taxon>Pseudomonadota</taxon>
        <taxon>Alphaproteobacteria</taxon>
        <taxon>Hyphomicrobiales</taxon>
        <taxon>Nitrobacteraceae</taxon>
        <taxon>Tardiphaga</taxon>
    </lineage>
</organism>
<comment type="similarity">
    <text evidence="2 14 15">Belongs to the TonB-dependent receptor family.</text>
</comment>
<keyword evidence="12 19" id="KW-0675">Receptor</keyword>
<evidence type="ECO:0000256" key="16">
    <source>
        <dbReference type="SAM" id="MobiDB-lite"/>
    </source>
</evidence>
<evidence type="ECO:0000256" key="13">
    <source>
        <dbReference type="ARBA" id="ARBA00023237"/>
    </source>
</evidence>
<dbReference type="InterPro" id="IPR000531">
    <property type="entry name" value="Beta-barrel_TonB"/>
</dbReference>
<dbReference type="InterPro" id="IPR037066">
    <property type="entry name" value="Plug_dom_sf"/>
</dbReference>
<dbReference type="Pfam" id="PF00593">
    <property type="entry name" value="TonB_dep_Rec_b-barrel"/>
    <property type="match status" value="1"/>
</dbReference>
<sequence>MGSEHRIIVGAAVAAALMGTPPEASAQTVRDPSVALPAVTVHSPDRRVARPAAARRTAQRGAPRVSARAPGAAAPAVQPVSASNTSDRYLDKSSGTATKTDTPVLETAQSISTVTRRQMDDQNVQTVGNALRYTAGVISDADTNARYDSIFMRGFGSFGLTTSYVSYLDGLKLPRGQAFAVASIDPFLLDRVDVLKGPSAMLYGQSSPGGLVNMISRMPSATPFNEFRVEGGTYGRIQAGLTSQGKLDKEGHWLYSLTAIGRQSGTRYDGVDEQRVAVAPAITWAPDMDTRLTIQSYYQNDPQGGYFNSIYAKSLAPAQYRPYLNSKLNVGDPNFDHFKREQYGVGYQFDKRLNDVVSLYSALRYGHVQTDFQSLQMNAAITPTGQLPRWGIRSLEDVDNLAADNRLQFDFGTGALQHKLVTGVDYQETRSNWIYQIGGATALDVVNPVYGQPVGPFATFFNNGQTLSQAGIYAQDQISLGGWRATLGVRHDWADQTTDNRIAGSRSSQSDAKTTYRAGLLYRFDNGVAPYVSYATSFEPVTGVSANGLPFVPTTGEQYEAGVKYQPTFLPILLTAAVFDIRQQNVQSPSATPGFFVQQGEVRSTGVELEARGNVTDSLELVGALTFLDTRVTKSTDALLLGMRPQAVPDFYGSLWANYTFRTGPVTGLTLGAGVRHVGATFGDDYNTLRTAAYTVADLALKYELGHLTRSLNGAALTLNVNNLFDKEYYSSCSSGFYCQYANRRTVLAGLRYRW</sequence>
<keyword evidence="6 14" id="KW-0812">Transmembrane</keyword>
<feature type="region of interest" description="Disordered" evidence="16">
    <location>
        <begin position="45"/>
        <end position="104"/>
    </location>
</feature>
<name>A0ABX8ADM0_9BRAD</name>
<feature type="compositionally biased region" description="Polar residues" evidence="16">
    <location>
        <begin position="93"/>
        <end position="104"/>
    </location>
</feature>
<dbReference type="InterPro" id="IPR036942">
    <property type="entry name" value="Beta-barrel_TonB_sf"/>
</dbReference>
<dbReference type="EMBL" id="CP036498">
    <property type="protein sequence ID" value="QUS41627.1"/>
    <property type="molecule type" value="Genomic_DNA"/>
</dbReference>
<keyword evidence="3 14" id="KW-0813">Transport</keyword>
<evidence type="ECO:0000256" key="2">
    <source>
        <dbReference type="ARBA" id="ARBA00009810"/>
    </source>
</evidence>
<gene>
    <name evidence="19" type="ORF">RPMA_24320</name>
</gene>
<evidence type="ECO:0000259" key="18">
    <source>
        <dbReference type="Pfam" id="PF07715"/>
    </source>
</evidence>
<evidence type="ECO:0000313" key="20">
    <source>
        <dbReference type="Proteomes" id="UP000682843"/>
    </source>
</evidence>
<keyword evidence="10 15" id="KW-0798">TonB box</keyword>
<evidence type="ECO:0000256" key="11">
    <source>
        <dbReference type="ARBA" id="ARBA00023136"/>
    </source>
</evidence>
<evidence type="ECO:0000256" key="6">
    <source>
        <dbReference type="ARBA" id="ARBA00022692"/>
    </source>
</evidence>
<keyword evidence="8" id="KW-0408">Iron</keyword>
<keyword evidence="20" id="KW-1185">Reference proteome</keyword>
<evidence type="ECO:0000256" key="5">
    <source>
        <dbReference type="ARBA" id="ARBA00022496"/>
    </source>
</evidence>
<evidence type="ECO:0000259" key="17">
    <source>
        <dbReference type="Pfam" id="PF00593"/>
    </source>
</evidence>
<evidence type="ECO:0000256" key="8">
    <source>
        <dbReference type="ARBA" id="ARBA00023004"/>
    </source>
</evidence>
<dbReference type="NCBIfam" id="TIGR01783">
    <property type="entry name" value="TonB-siderophor"/>
    <property type="match status" value="1"/>
</dbReference>
<keyword evidence="9" id="KW-0406">Ion transport</keyword>
<keyword evidence="11 14" id="KW-0472">Membrane</keyword>
<keyword evidence="5" id="KW-0410">Iron transport</keyword>
<dbReference type="Gene3D" id="2.170.130.10">
    <property type="entry name" value="TonB-dependent receptor, plug domain"/>
    <property type="match status" value="1"/>
</dbReference>
<proteinExistence type="inferred from homology"/>
<dbReference type="CDD" id="cd01347">
    <property type="entry name" value="ligand_gated_channel"/>
    <property type="match status" value="1"/>
</dbReference>
<evidence type="ECO:0000256" key="7">
    <source>
        <dbReference type="ARBA" id="ARBA00022729"/>
    </source>
</evidence>
<keyword evidence="13 14" id="KW-0998">Cell outer membrane</keyword>
<dbReference type="InterPro" id="IPR012910">
    <property type="entry name" value="Plug_dom"/>
</dbReference>
<dbReference type="RefSeq" id="WP_211910267.1">
    <property type="nucleotide sequence ID" value="NZ_CP036498.1"/>
</dbReference>
<dbReference type="Pfam" id="PF07715">
    <property type="entry name" value="Plug"/>
    <property type="match status" value="1"/>
</dbReference>
<keyword evidence="4 14" id="KW-1134">Transmembrane beta strand</keyword>
<dbReference type="InterPro" id="IPR010105">
    <property type="entry name" value="TonB_sidphr_rcpt"/>
</dbReference>
<evidence type="ECO:0000256" key="3">
    <source>
        <dbReference type="ARBA" id="ARBA00022448"/>
    </source>
</evidence>